<dbReference type="InterPro" id="IPR019796">
    <property type="entry name" value="G6P_DH_AS"/>
</dbReference>
<feature type="region of interest" description="Disordered" evidence="8">
    <location>
        <begin position="438"/>
        <end position="462"/>
    </location>
</feature>
<evidence type="ECO:0000259" key="9">
    <source>
        <dbReference type="Pfam" id="PF00479"/>
    </source>
</evidence>
<evidence type="ECO:0000256" key="1">
    <source>
        <dbReference type="ARBA" id="ARBA00004937"/>
    </source>
</evidence>
<feature type="binding site" evidence="7">
    <location>
        <position position="139"/>
    </location>
    <ligand>
        <name>NADP(+)</name>
        <dbReference type="ChEBI" id="CHEBI:58349"/>
    </ligand>
</feature>
<dbReference type="SUPFAM" id="SSF51735">
    <property type="entry name" value="NAD(P)-binding Rossmann-fold domains"/>
    <property type="match status" value="1"/>
</dbReference>
<dbReference type="Proteomes" id="UP001595851">
    <property type="component" value="Unassembled WGS sequence"/>
</dbReference>
<dbReference type="InterPro" id="IPR022674">
    <property type="entry name" value="G6P_DH_NAD-bd"/>
</dbReference>
<evidence type="ECO:0000259" key="10">
    <source>
        <dbReference type="Pfam" id="PF02781"/>
    </source>
</evidence>
<dbReference type="Pfam" id="PF02781">
    <property type="entry name" value="G6PD_C"/>
    <property type="match status" value="1"/>
</dbReference>
<comment type="pathway">
    <text evidence="1 7">Carbohydrate degradation; pentose phosphate pathway; D-ribulose 5-phosphate from D-glucose 6-phosphate (oxidative stage): step 1/3.</text>
</comment>
<dbReference type="NCBIfam" id="TIGR00871">
    <property type="entry name" value="zwf"/>
    <property type="match status" value="1"/>
</dbReference>
<accession>A0ABV8FZT5</accession>
<dbReference type="Gene3D" id="3.40.50.720">
    <property type="entry name" value="NAD(P)-binding Rossmann-like Domain"/>
    <property type="match status" value="1"/>
</dbReference>
<dbReference type="RefSeq" id="WP_379527372.1">
    <property type="nucleotide sequence ID" value="NZ_JBHSBI010000003.1"/>
</dbReference>
<dbReference type="HAMAP" id="MF_00966">
    <property type="entry name" value="G6PD"/>
    <property type="match status" value="1"/>
</dbReference>
<comment type="caution">
    <text evidence="7">Lacks conserved residue(s) required for the propagation of feature annotation.</text>
</comment>
<sequence length="462" mass="51076">MGPAADAARAGALVLFGITGDLARKMVLPALYHLTANSRLDLPIIGVAKTDMDLDGLREYAREACGGVQDAAFEKLAGNLRLVAGDYRDPGTFARLKAETAGKGFLVHYLAVPPALFAVVAEGLARAGLNHDARLVVEKPFGHDLASARELNAELLKCFDEDHLRRVDHFLGKEPVEDLMVFRFANTLLEPIWNRNHVRSVQITMAEDFDVRDRGAFYDANGTIRDVVQNHLLQLLAILAMDAPPSRDARAQLDEKWRVLRAVQPIDPADVVRGQYTGYLDTDGVRPASTTETYVALRAYIDNWRWAGVPWCIRSGKALPTTDLEVVAELRRPPVTMFGGEHGSPPGPNLIRFRLQPDAGVTFDLLAKEPGRQQTRPVPVSVDFTKVLGPMEAAYERILADAITGDPRRFARFDLVEESWRIVQPVLDLPERPLPYEEGSWGPEPAAEIPPGGWHEISTTFD</sequence>
<feature type="compositionally biased region" description="Low complexity" evidence="8">
    <location>
        <begin position="442"/>
        <end position="453"/>
    </location>
</feature>
<dbReference type="InterPro" id="IPR001282">
    <property type="entry name" value="G6P_DH"/>
</dbReference>
<keyword evidence="6 7" id="KW-0119">Carbohydrate metabolism</keyword>
<keyword evidence="4 7" id="KW-0521">NADP</keyword>
<dbReference type="SUPFAM" id="SSF55347">
    <property type="entry name" value="Glyceraldehyde-3-phosphate dehydrogenase-like, C-terminal domain"/>
    <property type="match status" value="1"/>
</dbReference>
<reference evidence="12" key="1">
    <citation type="journal article" date="2019" name="Int. J. Syst. Evol. Microbiol.">
        <title>The Global Catalogue of Microorganisms (GCM) 10K type strain sequencing project: providing services to taxonomists for standard genome sequencing and annotation.</title>
        <authorList>
            <consortium name="The Broad Institute Genomics Platform"/>
            <consortium name="The Broad Institute Genome Sequencing Center for Infectious Disease"/>
            <person name="Wu L."/>
            <person name="Ma J."/>
        </authorList>
    </citation>
    <scope>NUCLEOTIDE SEQUENCE [LARGE SCALE GENOMIC DNA]</scope>
    <source>
        <strain evidence="12">TBRC 1276</strain>
    </source>
</reference>
<dbReference type="EMBL" id="JBHSBI010000003">
    <property type="protein sequence ID" value="MFC4007251.1"/>
    <property type="molecule type" value="Genomic_DNA"/>
</dbReference>
<dbReference type="InterPro" id="IPR022675">
    <property type="entry name" value="G6P_DH_C"/>
</dbReference>
<dbReference type="Pfam" id="PF00479">
    <property type="entry name" value="G6PD_N"/>
    <property type="match status" value="1"/>
</dbReference>
<keyword evidence="5 7" id="KW-0560">Oxidoreductase</keyword>
<name>A0ABV8FZT5_9ACTN</name>
<feature type="binding site" evidence="7">
    <location>
        <position position="169"/>
    </location>
    <ligand>
        <name>substrate</name>
    </ligand>
</feature>
<feature type="binding site" evidence="7">
    <location>
        <position position="317"/>
    </location>
    <ligand>
        <name>substrate</name>
    </ligand>
</feature>
<feature type="active site" description="Proton acceptor" evidence="7">
    <location>
        <position position="231"/>
    </location>
</feature>
<evidence type="ECO:0000256" key="8">
    <source>
        <dbReference type="SAM" id="MobiDB-lite"/>
    </source>
</evidence>
<gene>
    <name evidence="7 11" type="primary">zwf</name>
    <name evidence="11" type="ORF">ACFOY2_08465</name>
</gene>
<evidence type="ECO:0000313" key="12">
    <source>
        <dbReference type="Proteomes" id="UP001595851"/>
    </source>
</evidence>
<comment type="catalytic activity">
    <reaction evidence="7">
        <text>D-glucose 6-phosphate + NADP(+) = 6-phospho-D-glucono-1,5-lactone + NADPH + H(+)</text>
        <dbReference type="Rhea" id="RHEA:15841"/>
        <dbReference type="ChEBI" id="CHEBI:15378"/>
        <dbReference type="ChEBI" id="CHEBI:57783"/>
        <dbReference type="ChEBI" id="CHEBI:57955"/>
        <dbReference type="ChEBI" id="CHEBI:58349"/>
        <dbReference type="ChEBI" id="CHEBI:61548"/>
        <dbReference type="EC" id="1.1.1.49"/>
    </reaction>
</comment>
<keyword evidence="3 7" id="KW-0313">Glucose metabolism</keyword>
<protein>
    <recommendedName>
        <fullName evidence="7">Glucose-6-phosphate 1-dehydrogenase</fullName>
        <shortName evidence="7">G6PD</shortName>
        <ecNumber evidence="7">1.1.1.49</ecNumber>
    </recommendedName>
</protein>
<dbReference type="InterPro" id="IPR036291">
    <property type="entry name" value="NAD(P)-bd_dom_sf"/>
</dbReference>
<evidence type="ECO:0000256" key="6">
    <source>
        <dbReference type="ARBA" id="ARBA00023277"/>
    </source>
</evidence>
<feature type="binding site" evidence="7">
    <location>
        <position position="226"/>
    </location>
    <ligand>
        <name>substrate</name>
    </ligand>
</feature>
<dbReference type="PANTHER" id="PTHR23429:SF0">
    <property type="entry name" value="GLUCOSE-6-PHOSPHATE 1-DEHYDROGENASE"/>
    <property type="match status" value="1"/>
</dbReference>
<evidence type="ECO:0000256" key="3">
    <source>
        <dbReference type="ARBA" id="ARBA00022526"/>
    </source>
</evidence>
<feature type="binding site" evidence="7">
    <location>
        <position position="207"/>
    </location>
    <ligand>
        <name>substrate</name>
    </ligand>
</feature>
<feature type="domain" description="Glucose-6-phosphate dehydrogenase C-terminal" evidence="10">
    <location>
        <begin position="180"/>
        <end position="448"/>
    </location>
</feature>
<dbReference type="Gene3D" id="3.30.360.10">
    <property type="entry name" value="Dihydrodipicolinate Reductase, domain 2"/>
    <property type="match status" value="1"/>
</dbReference>
<feature type="binding site" evidence="7">
    <location>
        <position position="173"/>
    </location>
    <ligand>
        <name>substrate</name>
    </ligand>
</feature>
<comment type="similarity">
    <text evidence="2 7">Belongs to the glucose-6-phosphate dehydrogenase family.</text>
</comment>
<organism evidence="11 12">
    <name type="scientific">Nonomuraea purpurea</name>
    <dbReference type="NCBI Taxonomy" id="1849276"/>
    <lineage>
        <taxon>Bacteria</taxon>
        <taxon>Bacillati</taxon>
        <taxon>Actinomycetota</taxon>
        <taxon>Actinomycetes</taxon>
        <taxon>Streptosporangiales</taxon>
        <taxon>Streptosporangiaceae</taxon>
        <taxon>Nonomuraea</taxon>
    </lineage>
</organism>
<evidence type="ECO:0000256" key="5">
    <source>
        <dbReference type="ARBA" id="ARBA00023002"/>
    </source>
</evidence>
<keyword evidence="12" id="KW-1185">Reference proteome</keyword>
<feature type="domain" description="Glucose-6-phosphate dehydrogenase NAD-binding" evidence="9">
    <location>
        <begin position="14"/>
        <end position="177"/>
    </location>
</feature>
<proteinExistence type="inferred from homology"/>
<evidence type="ECO:0000313" key="11">
    <source>
        <dbReference type="EMBL" id="MFC4007251.1"/>
    </source>
</evidence>
<dbReference type="EC" id="1.1.1.49" evidence="7"/>
<dbReference type="PROSITE" id="PS00069">
    <property type="entry name" value="G6P_DEHYDROGENASE"/>
    <property type="match status" value="1"/>
</dbReference>
<dbReference type="PANTHER" id="PTHR23429">
    <property type="entry name" value="GLUCOSE-6-PHOSPHATE 1-DEHYDROGENASE G6PD"/>
    <property type="match status" value="1"/>
</dbReference>
<dbReference type="PIRSF" id="PIRSF000110">
    <property type="entry name" value="G6PD"/>
    <property type="match status" value="1"/>
</dbReference>
<comment type="caution">
    <text evidence="11">The sequence shown here is derived from an EMBL/GenBank/DDBJ whole genome shotgun (WGS) entry which is preliminary data.</text>
</comment>
<evidence type="ECO:0000256" key="2">
    <source>
        <dbReference type="ARBA" id="ARBA00009975"/>
    </source>
</evidence>
<evidence type="ECO:0000256" key="4">
    <source>
        <dbReference type="ARBA" id="ARBA00022857"/>
    </source>
</evidence>
<evidence type="ECO:0000256" key="7">
    <source>
        <dbReference type="HAMAP-Rule" id="MF_00966"/>
    </source>
</evidence>
<dbReference type="GO" id="GO:0004345">
    <property type="term" value="F:glucose-6-phosphate dehydrogenase activity"/>
    <property type="evidence" value="ECO:0007669"/>
    <property type="project" value="UniProtKB-EC"/>
</dbReference>
<dbReference type="PRINTS" id="PR00079">
    <property type="entry name" value="G6PDHDRGNASE"/>
</dbReference>
<comment type="function">
    <text evidence="7">Catalyzes the oxidation of glucose 6-phosphate to 6-phosphogluconolactone.</text>
</comment>